<evidence type="ECO:0000313" key="1">
    <source>
        <dbReference type="EMBL" id="KAF6753085.1"/>
    </source>
</evidence>
<gene>
    <name evidence="1" type="ORF">DFP72DRAFT_849457</name>
</gene>
<dbReference type="EMBL" id="JACGCI010000041">
    <property type="protein sequence ID" value="KAF6753085.1"/>
    <property type="molecule type" value="Genomic_DNA"/>
</dbReference>
<keyword evidence="2" id="KW-1185">Reference proteome</keyword>
<dbReference type="AlphaFoldDB" id="A0A8H6HUH2"/>
<name>A0A8H6HUH2_9AGAR</name>
<proteinExistence type="predicted"/>
<comment type="caution">
    <text evidence="1">The sequence shown here is derived from an EMBL/GenBank/DDBJ whole genome shotgun (WGS) entry which is preliminary data.</text>
</comment>
<sequence>MYHCQPGWSRVEYTLTNEAQNHKSRRGANLLRVIRNAAEAVEHLQVMVDWPFKNAGVFPAGYLGPLIVQGLVLLLGKPATPSFFKFLAQDSQKQPILYNPNRYTSPLHHSDSGQLSQAPVELPCALHLAYYGRWDSEGGTTMRREVEEETTHELQGCGFICKGRDSISLPAENKRLEKTTVLGERNEYATTTVLSVVLRTLR</sequence>
<protein>
    <submittedName>
        <fullName evidence="1">Uncharacterized protein</fullName>
    </submittedName>
</protein>
<accession>A0A8H6HUH2</accession>
<reference evidence="1 2" key="1">
    <citation type="submission" date="2020-07" db="EMBL/GenBank/DDBJ databases">
        <title>Comparative genomics of pyrophilous fungi reveals a link between fire events and developmental genes.</title>
        <authorList>
            <consortium name="DOE Joint Genome Institute"/>
            <person name="Steindorff A.S."/>
            <person name="Carver A."/>
            <person name="Calhoun S."/>
            <person name="Stillman K."/>
            <person name="Liu H."/>
            <person name="Lipzen A."/>
            <person name="Pangilinan J."/>
            <person name="Labutti K."/>
            <person name="Bruns T.D."/>
            <person name="Grigoriev I.V."/>
        </authorList>
    </citation>
    <scope>NUCLEOTIDE SEQUENCE [LARGE SCALE GENOMIC DNA]</scope>
    <source>
        <strain evidence="1 2">CBS 144469</strain>
    </source>
</reference>
<dbReference type="Proteomes" id="UP000521943">
    <property type="component" value="Unassembled WGS sequence"/>
</dbReference>
<organism evidence="1 2">
    <name type="scientific">Ephemerocybe angulata</name>
    <dbReference type="NCBI Taxonomy" id="980116"/>
    <lineage>
        <taxon>Eukaryota</taxon>
        <taxon>Fungi</taxon>
        <taxon>Dikarya</taxon>
        <taxon>Basidiomycota</taxon>
        <taxon>Agaricomycotina</taxon>
        <taxon>Agaricomycetes</taxon>
        <taxon>Agaricomycetidae</taxon>
        <taxon>Agaricales</taxon>
        <taxon>Agaricineae</taxon>
        <taxon>Psathyrellaceae</taxon>
        <taxon>Ephemerocybe</taxon>
    </lineage>
</organism>
<evidence type="ECO:0000313" key="2">
    <source>
        <dbReference type="Proteomes" id="UP000521943"/>
    </source>
</evidence>